<evidence type="ECO:0000256" key="5">
    <source>
        <dbReference type="PROSITE-ProRule" id="PRU00089"/>
    </source>
</evidence>
<evidence type="ECO:0000259" key="7">
    <source>
        <dbReference type="PROSITE" id="PS50039"/>
    </source>
</evidence>
<feature type="compositionally biased region" description="Polar residues" evidence="6">
    <location>
        <begin position="12"/>
        <end position="34"/>
    </location>
</feature>
<evidence type="ECO:0000313" key="8">
    <source>
        <dbReference type="EMBL" id="KAK7995928.1"/>
    </source>
</evidence>
<feature type="region of interest" description="Disordered" evidence="6">
    <location>
        <begin position="312"/>
        <end position="420"/>
    </location>
</feature>
<feature type="region of interest" description="Disordered" evidence="6">
    <location>
        <begin position="84"/>
        <end position="144"/>
    </location>
</feature>
<feature type="compositionally biased region" description="Low complexity" evidence="6">
    <location>
        <begin position="380"/>
        <end position="391"/>
    </location>
</feature>
<evidence type="ECO:0000256" key="6">
    <source>
        <dbReference type="SAM" id="MobiDB-lite"/>
    </source>
</evidence>
<feature type="domain" description="Fork-head" evidence="7">
    <location>
        <begin position="277"/>
        <end position="381"/>
    </location>
</feature>
<feature type="region of interest" description="Disordered" evidence="6">
    <location>
        <begin position="539"/>
        <end position="577"/>
    </location>
</feature>
<dbReference type="Gene3D" id="1.10.10.10">
    <property type="entry name" value="Winged helix-like DNA-binding domain superfamily/Winged helix DNA-binding domain"/>
    <property type="match status" value="1"/>
</dbReference>
<dbReference type="PRINTS" id="PR00053">
    <property type="entry name" value="FORKHEAD"/>
</dbReference>
<dbReference type="InterPro" id="IPR001766">
    <property type="entry name" value="Fork_head_dom"/>
</dbReference>
<feature type="compositionally biased region" description="Polar residues" evidence="6">
    <location>
        <begin position="84"/>
        <end position="98"/>
    </location>
</feature>
<evidence type="ECO:0000256" key="4">
    <source>
        <dbReference type="ARBA" id="ARBA00023242"/>
    </source>
</evidence>
<dbReference type="InterPro" id="IPR030456">
    <property type="entry name" value="TF_fork_head_CS_2"/>
</dbReference>
<feature type="compositionally biased region" description="Polar residues" evidence="6">
    <location>
        <begin position="319"/>
        <end position="331"/>
    </location>
</feature>
<gene>
    <name evidence="8" type="ORF">PG991_015395</name>
</gene>
<feature type="region of interest" description="Disordered" evidence="6">
    <location>
        <begin position="215"/>
        <end position="277"/>
    </location>
</feature>
<feature type="compositionally biased region" description="Polar residues" evidence="6">
    <location>
        <begin position="631"/>
        <end position="644"/>
    </location>
</feature>
<feature type="compositionally biased region" description="Low complexity" evidence="6">
    <location>
        <begin position="125"/>
        <end position="140"/>
    </location>
</feature>
<dbReference type="PROSITE" id="PS50039">
    <property type="entry name" value="FORK_HEAD_3"/>
    <property type="match status" value="1"/>
</dbReference>
<comment type="caution">
    <text evidence="8">The sequence shown here is derived from an EMBL/GenBank/DDBJ whole genome shotgun (WGS) entry which is preliminary data.</text>
</comment>
<name>A0ABR1R2C8_9PEZI</name>
<dbReference type="EMBL" id="JAQQWI010000022">
    <property type="protein sequence ID" value="KAK7995928.1"/>
    <property type="molecule type" value="Genomic_DNA"/>
</dbReference>
<feature type="DNA-binding region" description="Fork-head" evidence="5">
    <location>
        <begin position="277"/>
        <end position="381"/>
    </location>
</feature>
<keyword evidence="9" id="KW-1185">Reference proteome</keyword>
<feature type="compositionally biased region" description="Low complexity" evidence="6">
    <location>
        <begin position="563"/>
        <end position="572"/>
    </location>
</feature>
<organism evidence="8 9">
    <name type="scientific">Apiospora marii</name>
    <dbReference type="NCBI Taxonomy" id="335849"/>
    <lineage>
        <taxon>Eukaryota</taxon>
        <taxon>Fungi</taxon>
        <taxon>Dikarya</taxon>
        <taxon>Ascomycota</taxon>
        <taxon>Pezizomycotina</taxon>
        <taxon>Sordariomycetes</taxon>
        <taxon>Xylariomycetidae</taxon>
        <taxon>Amphisphaeriales</taxon>
        <taxon>Apiosporaceae</taxon>
        <taxon>Apiospora</taxon>
    </lineage>
</organism>
<dbReference type="InterPro" id="IPR036390">
    <property type="entry name" value="WH_DNA-bd_sf"/>
</dbReference>
<feature type="compositionally biased region" description="Low complexity" evidence="6">
    <location>
        <begin position="539"/>
        <end position="548"/>
    </location>
</feature>
<protein>
    <recommendedName>
        <fullName evidence="7">Fork-head domain-containing protein</fullName>
    </recommendedName>
</protein>
<evidence type="ECO:0000256" key="3">
    <source>
        <dbReference type="ARBA" id="ARBA00023163"/>
    </source>
</evidence>
<dbReference type="PANTHER" id="PTHR46078">
    <property type="entry name" value="FORKHEAD BOX PROTEIN J2 FAMILY MEMBER"/>
    <property type="match status" value="1"/>
</dbReference>
<sequence length="644" mass="70140">MNAGLCDGMPVNYTSSPTSDSTGNPKRLCTTQSPDGDLPNLDSFYTPSPTLDAAETVQQHQHPSHILPTLNTAAAIQTYPQIHSASSSTPSMLATPPNTAGVDHEEYTYQGSPGSCGAAHVPALSARSSDTSPRSWSSPDLQQLNYPPGYYQISSKGHHDFPPPYGGSQPAIATEDAFSVSAAAQPSMEECGGAYAVSVSDSPLPGDIKHDPDTIMGQDAPDMTPDHTDSVMSADSPLPKHEYSSNSSYPYDEGVGLVAGDMPHPHHGVPEEDELAKGDEPYAKLIEKAFLSKDSRSMTLQELYQWFRDNTERGRSETKGWQNSIRHNLSMNKAFEKRERRHSAGGPTTESGEPRRSNEWVLTNWAERDGVQSTTRYRKSNSTSGRRGPSSRSHHQQGSISARAASGRKGGLTASKTKAANNRALLKRQSMGIVPQHHHYHGAGSSSSYQHGQRHHSIAFYQQQQQSRMHHHDYLHGGRHHLPEPDYTRSIVHHHHDESESSEGSSLLQYAGHHPMTSSMAASIGSGSGYYQAQPYLASQASQQQHPYSHQHHPNHPHDAYSHQPQPHAAHPFHPRPESHFKVEHATSVYEPPVTSSPSSAAIHGVYASVFANEIGEGTPENPVRPATLPYRTSGSGWAESAQS</sequence>
<evidence type="ECO:0000313" key="9">
    <source>
        <dbReference type="Proteomes" id="UP001396898"/>
    </source>
</evidence>
<keyword evidence="3" id="KW-0804">Transcription</keyword>
<dbReference type="PANTHER" id="PTHR46078:SF2">
    <property type="entry name" value="FORK-HEAD DOMAIN-CONTAINING PROTEIN"/>
    <property type="match status" value="1"/>
</dbReference>
<dbReference type="InterPro" id="IPR045912">
    <property type="entry name" value="FOXJ2/3-like"/>
</dbReference>
<evidence type="ECO:0000256" key="1">
    <source>
        <dbReference type="ARBA" id="ARBA00023015"/>
    </source>
</evidence>
<keyword evidence="4 5" id="KW-0539">Nucleus</keyword>
<comment type="subcellular location">
    <subcellularLocation>
        <location evidence="5">Nucleus</location>
    </subcellularLocation>
</comment>
<feature type="region of interest" description="Disordered" evidence="6">
    <location>
        <begin position="1"/>
        <end position="44"/>
    </location>
</feature>
<dbReference type="Pfam" id="PF00250">
    <property type="entry name" value="Forkhead"/>
    <property type="match status" value="1"/>
</dbReference>
<dbReference type="SMART" id="SM00339">
    <property type="entry name" value="FH"/>
    <property type="match status" value="1"/>
</dbReference>
<proteinExistence type="predicted"/>
<keyword evidence="2 5" id="KW-0238">DNA-binding</keyword>
<evidence type="ECO:0000256" key="2">
    <source>
        <dbReference type="ARBA" id="ARBA00023125"/>
    </source>
</evidence>
<accession>A0ABR1R2C8</accession>
<feature type="region of interest" description="Disordered" evidence="6">
    <location>
        <begin position="617"/>
        <end position="644"/>
    </location>
</feature>
<dbReference type="SUPFAM" id="SSF46785">
    <property type="entry name" value="Winged helix' DNA-binding domain"/>
    <property type="match status" value="1"/>
</dbReference>
<dbReference type="InterPro" id="IPR036388">
    <property type="entry name" value="WH-like_DNA-bd_sf"/>
</dbReference>
<dbReference type="Proteomes" id="UP001396898">
    <property type="component" value="Unassembled WGS sequence"/>
</dbReference>
<keyword evidence="1" id="KW-0805">Transcription regulation</keyword>
<dbReference type="PROSITE" id="PS00658">
    <property type="entry name" value="FORK_HEAD_2"/>
    <property type="match status" value="1"/>
</dbReference>
<reference evidence="8 9" key="1">
    <citation type="submission" date="2023-01" db="EMBL/GenBank/DDBJ databases">
        <title>Analysis of 21 Apiospora genomes using comparative genomics revels a genus with tremendous synthesis potential of carbohydrate active enzymes and secondary metabolites.</title>
        <authorList>
            <person name="Sorensen T."/>
        </authorList>
    </citation>
    <scope>NUCLEOTIDE SEQUENCE [LARGE SCALE GENOMIC DNA]</scope>
    <source>
        <strain evidence="8 9">CBS 20057</strain>
    </source>
</reference>